<dbReference type="GO" id="GO:0017168">
    <property type="term" value="F:5-oxoprolinase (ATP-hydrolyzing) activity"/>
    <property type="evidence" value="ECO:0007669"/>
    <property type="project" value="TreeGrafter"/>
</dbReference>
<evidence type="ECO:0000259" key="2">
    <source>
        <dbReference type="Pfam" id="PF01968"/>
    </source>
</evidence>
<dbReference type="GO" id="GO:0005829">
    <property type="term" value="C:cytosol"/>
    <property type="evidence" value="ECO:0007669"/>
    <property type="project" value="TreeGrafter"/>
</dbReference>
<dbReference type="InterPro" id="IPR008040">
    <property type="entry name" value="Hydant_A_N"/>
</dbReference>
<evidence type="ECO:0000259" key="4">
    <source>
        <dbReference type="Pfam" id="PF05378"/>
    </source>
</evidence>
<dbReference type="PANTHER" id="PTHR11365">
    <property type="entry name" value="5-OXOPROLINASE RELATED"/>
    <property type="match status" value="1"/>
</dbReference>
<comment type="caution">
    <text evidence="6">The sequence shown here is derived from an EMBL/GenBank/DDBJ whole genome shotgun (WGS) entry which is preliminary data.</text>
</comment>
<dbReference type="AlphaFoldDB" id="A0A8K0GXC1"/>
<organism evidence="6 7">
    <name type="scientific">Rhamnella rubrinervis</name>
    <dbReference type="NCBI Taxonomy" id="2594499"/>
    <lineage>
        <taxon>Eukaryota</taxon>
        <taxon>Viridiplantae</taxon>
        <taxon>Streptophyta</taxon>
        <taxon>Embryophyta</taxon>
        <taxon>Tracheophyta</taxon>
        <taxon>Spermatophyta</taxon>
        <taxon>Magnoliopsida</taxon>
        <taxon>eudicotyledons</taxon>
        <taxon>Gunneridae</taxon>
        <taxon>Pentapetalae</taxon>
        <taxon>rosids</taxon>
        <taxon>fabids</taxon>
        <taxon>Rosales</taxon>
        <taxon>Rhamnaceae</taxon>
        <taxon>rhamnoid group</taxon>
        <taxon>Rhamneae</taxon>
        <taxon>Rhamnella</taxon>
    </lineage>
</organism>
<feature type="domain" description="Acetophenone carboxylase-like C-terminal" evidence="5">
    <location>
        <begin position="558"/>
        <end position="714"/>
    </location>
</feature>
<sequence length="1266" mass="138015">MRSVSGDKLRFCIDRGGTFTDVYAEIPGQTDGRVLKLLSVDPSNYDDAPVEGIRRILEEFTGEKIPRASKIPTDKIEWIRMGTTVATNALLERKGERIALCVTQGFHDLLQIGNQARPYIFDLTVSKPSNLYEEVIEVDERVELVRDSRENLGSSALIKGVSGELVKVVRPLKEEVLKPLLKGLLEKGISCLAIVLMHSYTYPQHEIAVEKLAVSLGFKHVSLSSALTPMVRAVPRGLTASVDAYLTPVIKEYLSGFMSKFDEELEKLNVLFMQSDGGLAPENRFSGHKAVLSGPAGGVVGYSQTLFGLETEKPLIGFDMGGTSTDVSRYAGSYEQVLETQIAGSIIQAPQLDINTVAAGGGSKLKFQFGAFRVGPESVGAHPGPVCYRKGGELAVTDANLILGYVIPDYFPSIFGPNEDQPLDIKATREEFEKLAIQINSYRKSQDPSVKGMTVEEIAMGFVNVANETMCRPIRQLTEMKGHETRNHALACFGGAGPQHACSIARSLGMKEVFIHRFCGILSAYGMGLADVVEEAQEPYSAVYGPESVLEASRRDANLLKQVKQKLQEQGFRDGNITTETYLNLRYEGTDTSIMVKEQKTEDGVKSDYDVEFVKMFQQEYGFKLENRNILICDVRVRGVGVTNILKPQAMQFVSGNPKVESYYKVYFGNEWKDAPLFKLENLGYGHIIPGPAIIMNGNSTVIVEPNCKAIITKYGNVKIEIESASSGTKIAEKVADVVLLSIFNHRFMGIAEQMGRTLQRTSISTNIKERLDFSCALFGPDGGLVANAPHVPVHLGAMSSTVKWQINYWGDNLTEGDVLVTNHPRAGGSHLPDITVVTPVFDNGKLVFFVASRGHHAEIGGITPGSMPPFSKSIWEEGAAIKAFKLVEKGNFQEEGIVKLLKFPSSDKLEHKIPGTRRLQDNLSDLRAQVAANQRGISLIKELIEQYGLDTVQGYMTFVQLNAEEAVREMLKTVGTRVSSQSIGVQDSKSVTIEEEDYMDDGSVIHLKLTIDSDKGEANFDFNGTSPEVYGNWNAPEAVTAAAVIYCLRCLVNVDIPLNQGCLAPVKIHIPTGSFLSPSDKAAVVGGNVLTSQRITDVVLTAFQACACSQGCMNNLTFGDDTFGYYETIGGGSGAGPTWDGTSGIQCHMTNTRMTDPEIFEQRYPVFLHKFGLRGNSGGGGQHKGGDGLVREIEFKRPVVVSILSERRVHAPRGLNGGKHGARGANYLITNDKRIVNLGGKNTIEVQAGEILQILTPGGGGWGCP</sequence>
<name>A0A8K0GXC1_9ROSA</name>
<accession>A0A8K0GXC1</accession>
<dbReference type="Pfam" id="PF05378">
    <property type="entry name" value="Hydant_A_N"/>
    <property type="match status" value="1"/>
</dbReference>
<feature type="domain" description="Hydantoinase/oxoprolinase N-terminal" evidence="4">
    <location>
        <begin position="10"/>
        <end position="213"/>
    </location>
</feature>
<dbReference type="GO" id="GO:0006749">
    <property type="term" value="P:glutathione metabolic process"/>
    <property type="evidence" value="ECO:0007669"/>
    <property type="project" value="TreeGrafter"/>
</dbReference>
<evidence type="ECO:0000259" key="3">
    <source>
        <dbReference type="Pfam" id="PF02538"/>
    </source>
</evidence>
<protein>
    <recommendedName>
        <fullName evidence="8">5-oxoprolinase</fullName>
    </recommendedName>
</protein>
<reference evidence="6" key="1">
    <citation type="submission" date="2020-03" db="EMBL/GenBank/DDBJ databases">
        <title>A high-quality chromosome-level genome assembly of a woody plant with both climbing and erect habits, Rhamnella rubrinervis.</title>
        <authorList>
            <person name="Lu Z."/>
            <person name="Yang Y."/>
            <person name="Zhu X."/>
            <person name="Sun Y."/>
        </authorList>
    </citation>
    <scope>NUCLEOTIDE SEQUENCE</scope>
    <source>
        <strain evidence="6">BYM</strain>
        <tissue evidence="6">Leaf</tissue>
    </source>
</reference>
<dbReference type="InterPro" id="IPR045079">
    <property type="entry name" value="Oxoprolinase-like"/>
</dbReference>
<dbReference type="Pfam" id="PF19278">
    <property type="entry name" value="Hydant_A_C"/>
    <property type="match status" value="1"/>
</dbReference>
<dbReference type="PANTHER" id="PTHR11365:SF2">
    <property type="entry name" value="5-OXOPROLINASE"/>
    <property type="match status" value="1"/>
</dbReference>
<keyword evidence="7" id="KW-1185">Reference proteome</keyword>
<dbReference type="OrthoDB" id="3643at2759"/>
<evidence type="ECO:0000259" key="5">
    <source>
        <dbReference type="Pfam" id="PF19278"/>
    </source>
</evidence>
<dbReference type="Proteomes" id="UP000796880">
    <property type="component" value="Unassembled WGS sequence"/>
</dbReference>
<evidence type="ECO:0000313" key="7">
    <source>
        <dbReference type="Proteomes" id="UP000796880"/>
    </source>
</evidence>
<dbReference type="InterPro" id="IPR003692">
    <property type="entry name" value="Hydantoinase_B"/>
</dbReference>
<evidence type="ECO:0000313" key="6">
    <source>
        <dbReference type="EMBL" id="KAF3442224.1"/>
    </source>
</evidence>
<dbReference type="InterPro" id="IPR049517">
    <property type="entry name" value="ACX-like_C"/>
</dbReference>
<evidence type="ECO:0008006" key="8">
    <source>
        <dbReference type="Google" id="ProtNLM"/>
    </source>
</evidence>
<proteinExistence type="inferred from homology"/>
<dbReference type="Pfam" id="PF01968">
    <property type="entry name" value="Hydantoinase_A"/>
    <property type="match status" value="1"/>
</dbReference>
<feature type="domain" description="Hydantoinase A/oxoprolinase" evidence="2">
    <location>
        <begin position="236"/>
        <end position="535"/>
    </location>
</feature>
<feature type="domain" description="Hydantoinase B/oxoprolinase" evidence="3">
    <location>
        <begin position="737"/>
        <end position="1266"/>
    </location>
</feature>
<evidence type="ECO:0000256" key="1">
    <source>
        <dbReference type="ARBA" id="ARBA00010403"/>
    </source>
</evidence>
<comment type="similarity">
    <text evidence="1">Belongs to the oxoprolinase family.</text>
</comment>
<dbReference type="Pfam" id="PF02538">
    <property type="entry name" value="Hydantoinase_B"/>
    <property type="match status" value="1"/>
</dbReference>
<dbReference type="InterPro" id="IPR002821">
    <property type="entry name" value="Hydantoinase_A"/>
</dbReference>
<dbReference type="EMBL" id="VOIH02000007">
    <property type="protein sequence ID" value="KAF3442224.1"/>
    <property type="molecule type" value="Genomic_DNA"/>
</dbReference>
<gene>
    <name evidence="6" type="ORF">FNV43_RR16140</name>
</gene>